<organism evidence="6 7">
    <name type="scientific">Arabidopsis arenosa</name>
    <name type="common">Sand rock-cress</name>
    <name type="synonym">Cardaminopsis arenosa</name>
    <dbReference type="NCBI Taxonomy" id="38785"/>
    <lineage>
        <taxon>Eukaryota</taxon>
        <taxon>Viridiplantae</taxon>
        <taxon>Streptophyta</taxon>
        <taxon>Embryophyta</taxon>
        <taxon>Tracheophyta</taxon>
        <taxon>Spermatophyta</taxon>
        <taxon>Magnoliopsida</taxon>
        <taxon>eudicotyledons</taxon>
        <taxon>Gunneridae</taxon>
        <taxon>Pentapetalae</taxon>
        <taxon>rosids</taxon>
        <taxon>malvids</taxon>
        <taxon>Brassicales</taxon>
        <taxon>Brassicaceae</taxon>
        <taxon>Camelineae</taxon>
        <taxon>Arabidopsis</taxon>
    </lineage>
</organism>
<dbReference type="PANTHER" id="PTHR10366">
    <property type="entry name" value="NAD DEPENDENT EPIMERASE/DEHYDRATASE"/>
    <property type="match status" value="1"/>
</dbReference>
<feature type="region of interest" description="Disordered" evidence="4">
    <location>
        <begin position="1"/>
        <end position="24"/>
    </location>
</feature>
<dbReference type="FunFam" id="3.40.50.720:FF:000085">
    <property type="entry name" value="Dihydroflavonol reductase"/>
    <property type="match status" value="1"/>
</dbReference>
<accession>A0A8S2ABP5</accession>
<keyword evidence="2" id="KW-0560">Oxidoreductase</keyword>
<sequence length="341" mass="37579">MVREEEEDDNNNNGGGGGERKLPVADETVPSLLDGTGLVCVTGGTGFVASWLIMRLLQRGYSVRATVRTNPEGNKKDISYLTELPFASERLQIFTADLNEPESFKPAIEGCKAVFHVAHPMDPNSNETEETVTKRTVQGLMGILKSCLDAKTVKRFFYTSSAVTVFYSDGNGGGGGEVDESVWSDVETAALEFGGKNGLEVVTLVIPLVVGPFISPSLPSSVFISLAMLFGNYKEKYLFDTYNMVHIDDVARAMILLLEKPVAKGRYICSSVEMKIDEVFEFLSTKFPQFQLPSIDLKNYKVEKRMSLSSKKLRSEGFEFKYGAEEIFSGAIRSCQARGFL</sequence>
<evidence type="ECO:0000256" key="1">
    <source>
        <dbReference type="ARBA" id="ARBA00022857"/>
    </source>
</evidence>
<evidence type="ECO:0000313" key="7">
    <source>
        <dbReference type="Proteomes" id="UP000682877"/>
    </source>
</evidence>
<proteinExistence type="inferred from homology"/>
<dbReference type="EMBL" id="LR999454">
    <property type="protein sequence ID" value="CAE6051392.1"/>
    <property type="molecule type" value="Genomic_DNA"/>
</dbReference>
<dbReference type="SUPFAM" id="SSF51735">
    <property type="entry name" value="NAD(P)-binding Rossmann-fold domains"/>
    <property type="match status" value="1"/>
</dbReference>
<dbReference type="CDD" id="cd08958">
    <property type="entry name" value="FR_SDR_e"/>
    <property type="match status" value="1"/>
</dbReference>
<protein>
    <recommendedName>
        <fullName evidence="5">NAD-dependent epimerase/dehydratase domain-containing protein</fullName>
    </recommendedName>
</protein>
<feature type="domain" description="NAD-dependent epimerase/dehydratase" evidence="5">
    <location>
        <begin position="39"/>
        <end position="264"/>
    </location>
</feature>
<keyword evidence="1" id="KW-0521">NADP</keyword>
<dbReference type="InterPro" id="IPR050425">
    <property type="entry name" value="NAD(P)_dehydrat-like"/>
</dbReference>
<keyword evidence="7" id="KW-1185">Reference proteome</keyword>
<dbReference type="AlphaFoldDB" id="A0A8S2ABP5"/>
<name>A0A8S2ABP5_ARAAE</name>
<evidence type="ECO:0000256" key="3">
    <source>
        <dbReference type="ARBA" id="ARBA00023445"/>
    </source>
</evidence>
<dbReference type="InterPro" id="IPR001509">
    <property type="entry name" value="Epimerase_deHydtase"/>
</dbReference>
<reference evidence="6" key="1">
    <citation type="submission" date="2021-01" db="EMBL/GenBank/DDBJ databases">
        <authorList>
            <person name="Bezrukov I."/>
        </authorList>
    </citation>
    <scope>NUCLEOTIDE SEQUENCE</scope>
</reference>
<comment type="similarity">
    <text evidence="3">Belongs to the NAD(P)-dependent epimerase/dehydratase family. Dihydroflavonol-4-reductase subfamily.</text>
</comment>
<dbReference type="Proteomes" id="UP000682877">
    <property type="component" value="Chromosome 4"/>
</dbReference>
<evidence type="ECO:0000313" key="6">
    <source>
        <dbReference type="EMBL" id="CAE6051392.1"/>
    </source>
</evidence>
<dbReference type="Pfam" id="PF01370">
    <property type="entry name" value="Epimerase"/>
    <property type="match status" value="1"/>
</dbReference>
<dbReference type="Gene3D" id="3.40.50.720">
    <property type="entry name" value="NAD(P)-binding Rossmann-like Domain"/>
    <property type="match status" value="1"/>
</dbReference>
<evidence type="ECO:0000259" key="5">
    <source>
        <dbReference type="Pfam" id="PF01370"/>
    </source>
</evidence>
<evidence type="ECO:0000256" key="2">
    <source>
        <dbReference type="ARBA" id="ARBA00023002"/>
    </source>
</evidence>
<gene>
    <name evidence="6" type="ORF">AARE701A_LOCUS11495</name>
</gene>
<dbReference type="GO" id="GO:0016616">
    <property type="term" value="F:oxidoreductase activity, acting on the CH-OH group of donors, NAD or NADP as acceptor"/>
    <property type="evidence" value="ECO:0007669"/>
    <property type="project" value="TreeGrafter"/>
</dbReference>
<dbReference type="PANTHER" id="PTHR10366:SF689">
    <property type="entry name" value="PROTEIN BRI1-5 ENHANCED 1"/>
    <property type="match status" value="1"/>
</dbReference>
<evidence type="ECO:0000256" key="4">
    <source>
        <dbReference type="SAM" id="MobiDB-lite"/>
    </source>
</evidence>
<feature type="compositionally biased region" description="Acidic residues" evidence="4">
    <location>
        <begin position="1"/>
        <end position="10"/>
    </location>
</feature>
<dbReference type="InterPro" id="IPR036291">
    <property type="entry name" value="NAD(P)-bd_dom_sf"/>
</dbReference>